<evidence type="ECO:0000256" key="14">
    <source>
        <dbReference type="ARBA" id="ARBA00023212"/>
    </source>
</evidence>
<dbReference type="InterPro" id="IPR036872">
    <property type="entry name" value="CH_dom_sf"/>
</dbReference>
<keyword evidence="10" id="KW-0493">Microtubule</keyword>
<dbReference type="GO" id="GO:0005813">
    <property type="term" value="C:centrosome"/>
    <property type="evidence" value="ECO:0007669"/>
    <property type="project" value="TreeGrafter"/>
</dbReference>
<dbReference type="InterPro" id="IPR008636">
    <property type="entry name" value="Hook_C"/>
</dbReference>
<dbReference type="PROSITE" id="PS50021">
    <property type="entry name" value="CH"/>
    <property type="match status" value="1"/>
</dbReference>
<dbReference type="GO" id="GO:0051959">
    <property type="term" value="F:dynein light intermediate chain binding"/>
    <property type="evidence" value="ECO:0007669"/>
    <property type="project" value="TreeGrafter"/>
</dbReference>
<dbReference type="Pfam" id="PF05622">
    <property type="entry name" value="HOOK"/>
    <property type="match status" value="1"/>
</dbReference>
<comment type="caution">
    <text evidence="18">The sequence shown here is derived from an EMBL/GenBank/DDBJ whole genome shotgun (WGS) entry which is preliminary data.</text>
</comment>
<keyword evidence="7" id="KW-0217">Developmental protein</keyword>
<dbReference type="GO" id="GO:0031122">
    <property type="term" value="P:cytoplasmic microtubule organization"/>
    <property type="evidence" value="ECO:0007669"/>
    <property type="project" value="InterPro"/>
</dbReference>
<keyword evidence="19" id="KW-1185">Reference proteome</keyword>
<evidence type="ECO:0000313" key="19">
    <source>
        <dbReference type="Proteomes" id="UP001200034"/>
    </source>
</evidence>
<evidence type="ECO:0000256" key="15">
    <source>
        <dbReference type="ARBA" id="ARBA00034103"/>
    </source>
</evidence>
<keyword evidence="13 16" id="KW-0175">Coiled coil</keyword>
<keyword evidence="8" id="KW-0963">Cytoplasm</keyword>
<evidence type="ECO:0000313" key="18">
    <source>
        <dbReference type="EMBL" id="KAH8376713.1"/>
    </source>
</evidence>
<proteinExistence type="inferred from homology"/>
<dbReference type="GO" id="GO:0005768">
    <property type="term" value="C:endosome"/>
    <property type="evidence" value="ECO:0007669"/>
    <property type="project" value="UniProtKB-SubCell"/>
</dbReference>
<evidence type="ECO:0000256" key="8">
    <source>
        <dbReference type="ARBA" id="ARBA00022490"/>
    </source>
</evidence>
<evidence type="ECO:0000256" key="7">
    <source>
        <dbReference type="ARBA" id="ARBA00022473"/>
    </source>
</evidence>
<dbReference type="PANTHER" id="PTHR18947:SF39">
    <property type="entry name" value="PROTEIN HOOK"/>
    <property type="match status" value="1"/>
</dbReference>
<keyword evidence="14" id="KW-0206">Cytoskeleton</keyword>
<protein>
    <recommendedName>
        <fullName evidence="6">Protein hook</fullName>
    </recommendedName>
</protein>
<evidence type="ECO:0000256" key="12">
    <source>
        <dbReference type="ARBA" id="ARBA00023018"/>
    </source>
</evidence>
<evidence type="ECO:0000256" key="3">
    <source>
        <dbReference type="ARBA" id="ARBA00004245"/>
    </source>
</evidence>
<dbReference type="PANTHER" id="PTHR18947">
    <property type="entry name" value="HOOK PROTEINS"/>
    <property type="match status" value="1"/>
</dbReference>
<dbReference type="CDD" id="cd22222">
    <property type="entry name" value="HkD_Hook"/>
    <property type="match status" value="1"/>
</dbReference>
<keyword evidence="9" id="KW-0254">Endocytosis</keyword>
<evidence type="ECO:0000256" key="1">
    <source>
        <dbReference type="ARBA" id="ARBA00003619"/>
    </source>
</evidence>
<dbReference type="FunFam" id="1.10.418.10:FF:000024">
    <property type="entry name" value="Hook homolog 3 (Drosophila)"/>
    <property type="match status" value="1"/>
</dbReference>
<keyword evidence="12" id="KW-0770">Synapse</keyword>
<dbReference type="GO" id="GO:0005874">
    <property type="term" value="C:microtubule"/>
    <property type="evidence" value="ECO:0007669"/>
    <property type="project" value="UniProtKB-KW"/>
</dbReference>
<dbReference type="Proteomes" id="UP001200034">
    <property type="component" value="Unassembled WGS sequence"/>
</dbReference>
<sequence length="728" mass="82630">AMSTANGMYYSLLEWFKTLNLNAPHANAEELADGVALAQALNQFAPESFTDSWLSKIKSSAVGSNWRLRMSNLKKVVEGVYEYYTDVLNYTLQHDFLRPDVQAIAEKCDLTELERLLQLVLGCAVNCAKKQSYITEIMCLEEELQANIMRALQELETSTRQSSSSSEGAGGVVSSMSRNSLSGMLDGNSKALQLQLQEERDAMAQKCFETEKKMLLLIDEKTNLQQELQKVQQEFARLEHNTIGDDGVSLGPIQAGSVRYNELRRQLDLIKEELLQSEGTREDLKIKAQQQETDMLHMQQRIDELMKSTAVLTTLKDEVDVLRESTDKLKVCEAQLETYKKKLEEYNDLKKHVKLLEERSADYVQQNAQFEEDAKRYANTKGQIELFKKEIQDLHAKLDNESSKNVKLEFDNKNLEGKNLALQRAKDSLLKERDNLREACDELKCGQLSTNSGSITGNTMSRELQPSAMMDKIQRLEAENKALREGQGGQTALAQLLDDANKRCEHLREQLKTANERILSLSHASQSDDPILKENEFSKQIKQLMELNEQKSKLTSTKILLYLLWKLILLITALQIEESATQISTMHGKITQLESSLATREQEVMAYEVKYRKCVERAKEVIKNIDPRIANGLIVSLDQVYIFNHPFFTVIEASALEKSADVIEEESKPKMSGMEEQLMTTAFYRLGINAQRDAVDSKLALLMSSGQTFLARQRQSAPRKSLTTMKSK</sequence>
<dbReference type="GO" id="GO:0006897">
    <property type="term" value="P:endocytosis"/>
    <property type="evidence" value="ECO:0007669"/>
    <property type="project" value="UniProtKB-KW"/>
</dbReference>
<feature type="coiled-coil region" evidence="16">
    <location>
        <begin position="214"/>
        <end position="446"/>
    </location>
</feature>
<keyword evidence="11" id="KW-0967">Endosome</keyword>
<name>A0AAD4PN16_9MUSC</name>
<evidence type="ECO:0000259" key="17">
    <source>
        <dbReference type="PROSITE" id="PS50021"/>
    </source>
</evidence>
<dbReference type="GO" id="GO:0045202">
    <property type="term" value="C:synapse"/>
    <property type="evidence" value="ECO:0007669"/>
    <property type="project" value="UniProtKB-SubCell"/>
</dbReference>
<feature type="coiled-coil region" evidence="16">
    <location>
        <begin position="490"/>
        <end position="524"/>
    </location>
</feature>
<dbReference type="AlphaFoldDB" id="A0AAD4PN16"/>
<evidence type="ECO:0000256" key="10">
    <source>
        <dbReference type="ARBA" id="ARBA00022701"/>
    </source>
</evidence>
<dbReference type="Pfam" id="PF19047">
    <property type="entry name" value="HOOK_N"/>
    <property type="match status" value="1"/>
</dbReference>
<dbReference type="Gene3D" id="1.10.418.10">
    <property type="entry name" value="Calponin-like domain"/>
    <property type="match status" value="1"/>
</dbReference>
<dbReference type="EMBL" id="JAJJHW010001127">
    <property type="protein sequence ID" value="KAH8376713.1"/>
    <property type="molecule type" value="Genomic_DNA"/>
</dbReference>
<evidence type="ECO:0000256" key="11">
    <source>
        <dbReference type="ARBA" id="ARBA00022753"/>
    </source>
</evidence>
<evidence type="ECO:0000256" key="16">
    <source>
        <dbReference type="SAM" id="Coils"/>
    </source>
</evidence>
<gene>
    <name evidence="18" type="ORF">KR093_000988</name>
</gene>
<evidence type="ECO:0000256" key="6">
    <source>
        <dbReference type="ARBA" id="ARBA00018971"/>
    </source>
</evidence>
<reference evidence="18" key="1">
    <citation type="journal article" date="2021" name="Mol. Ecol. Resour.">
        <title>Phylogenomic analyses of the genus Drosophila reveals genomic signals of climate adaptation.</title>
        <authorList>
            <person name="Li F."/>
            <person name="Rane R.V."/>
            <person name="Luria V."/>
            <person name="Xiong Z."/>
            <person name="Chen J."/>
            <person name="Li Z."/>
            <person name="Catullo R.A."/>
            <person name="Griffin P.C."/>
            <person name="Schiffer M."/>
            <person name="Pearce S."/>
            <person name="Lee S.F."/>
            <person name="McElroy K."/>
            <person name="Stocker A."/>
            <person name="Shirriffs J."/>
            <person name="Cockerell F."/>
            <person name="Coppin C."/>
            <person name="Sgro C.M."/>
            <person name="Karger A."/>
            <person name="Cain J.W."/>
            <person name="Weber J.A."/>
            <person name="Santpere G."/>
            <person name="Kirschner M.W."/>
            <person name="Hoffmann A.A."/>
            <person name="Oakeshott J.G."/>
            <person name="Zhang G."/>
        </authorList>
    </citation>
    <scope>NUCLEOTIDE SEQUENCE</scope>
    <source>
        <strain evidence="18">BGI-SZ-2011g</strain>
    </source>
</reference>
<dbReference type="SUPFAM" id="SSF116907">
    <property type="entry name" value="Hook domain"/>
    <property type="match status" value="1"/>
</dbReference>
<comment type="subunit">
    <text evidence="5">Homodimer. Interacts with microtubules via its N-terminus.</text>
</comment>
<dbReference type="InterPro" id="IPR043936">
    <property type="entry name" value="HOOK_N"/>
</dbReference>
<dbReference type="GO" id="GO:0008017">
    <property type="term" value="F:microtubule binding"/>
    <property type="evidence" value="ECO:0007669"/>
    <property type="project" value="InterPro"/>
</dbReference>
<dbReference type="GO" id="GO:0030705">
    <property type="term" value="P:cytoskeleton-dependent intracellular transport"/>
    <property type="evidence" value="ECO:0007669"/>
    <property type="project" value="InterPro"/>
</dbReference>
<evidence type="ECO:0000256" key="9">
    <source>
        <dbReference type="ARBA" id="ARBA00022583"/>
    </source>
</evidence>
<feature type="non-terminal residue" evidence="18">
    <location>
        <position position="1"/>
    </location>
</feature>
<evidence type="ECO:0000256" key="5">
    <source>
        <dbReference type="ARBA" id="ARBA00011241"/>
    </source>
</evidence>
<evidence type="ECO:0000256" key="4">
    <source>
        <dbReference type="ARBA" id="ARBA00006946"/>
    </source>
</evidence>
<feature type="domain" description="Calponin-homology (CH)" evidence="17">
    <location>
        <begin position="6"/>
        <end position="124"/>
    </location>
</feature>
<comment type="similarity">
    <text evidence="4">Belongs to the hook family.</text>
</comment>
<comment type="subcellular location">
    <subcellularLocation>
        <location evidence="3">Cytoplasm</location>
        <location evidence="3">Cytoskeleton</location>
    </subcellularLocation>
    <subcellularLocation>
        <location evidence="2">Endosome</location>
    </subcellularLocation>
    <subcellularLocation>
        <location evidence="15">Synapse</location>
    </subcellularLocation>
</comment>
<organism evidence="18 19">
    <name type="scientific">Drosophila rubida</name>
    <dbReference type="NCBI Taxonomy" id="30044"/>
    <lineage>
        <taxon>Eukaryota</taxon>
        <taxon>Metazoa</taxon>
        <taxon>Ecdysozoa</taxon>
        <taxon>Arthropoda</taxon>
        <taxon>Hexapoda</taxon>
        <taxon>Insecta</taxon>
        <taxon>Pterygota</taxon>
        <taxon>Neoptera</taxon>
        <taxon>Endopterygota</taxon>
        <taxon>Diptera</taxon>
        <taxon>Brachycera</taxon>
        <taxon>Muscomorpha</taxon>
        <taxon>Ephydroidea</taxon>
        <taxon>Drosophilidae</taxon>
        <taxon>Drosophila</taxon>
    </lineage>
</organism>
<evidence type="ECO:0000256" key="2">
    <source>
        <dbReference type="ARBA" id="ARBA00004177"/>
    </source>
</evidence>
<accession>A0AAD4PN16</accession>
<comment type="function">
    <text evidence="1">Involved in endocytic trafficking by stabilizing organelles of the endocytic pathway. Probably acts as a cytoskeletal linker protein required to tether endosome vesicles to the cytoskeleton. Involved in modulation of endocytosis at stages required for down-regulation of membrane proteins that control synapse size. Not involved in synaptic vesicle recycling. Required in R7 cells for boss endocytosis into multivesicular bodies (MVBs). Has a role in regulating adult longevity.</text>
</comment>
<evidence type="ECO:0000256" key="13">
    <source>
        <dbReference type="ARBA" id="ARBA00023054"/>
    </source>
</evidence>
<dbReference type="InterPro" id="IPR001715">
    <property type="entry name" value="CH_dom"/>
</dbReference>